<dbReference type="Proteomes" id="UP000314294">
    <property type="component" value="Unassembled WGS sequence"/>
</dbReference>
<keyword evidence="1" id="KW-1133">Transmembrane helix</keyword>
<protein>
    <submittedName>
        <fullName evidence="3">Ryanodine receptor 1</fullName>
    </submittedName>
</protein>
<gene>
    <name evidence="3" type="primary">Ryr1_2</name>
    <name evidence="3" type="ORF">EYF80_063805</name>
</gene>
<dbReference type="InterPro" id="IPR015925">
    <property type="entry name" value="Ryanodine_IP3_receptor"/>
</dbReference>
<feature type="domain" description="Ryanodine Receptor TM 4-6" evidence="2">
    <location>
        <begin position="2"/>
        <end position="159"/>
    </location>
</feature>
<evidence type="ECO:0000256" key="1">
    <source>
        <dbReference type="SAM" id="Phobius"/>
    </source>
</evidence>
<dbReference type="GO" id="GO:0030018">
    <property type="term" value="C:Z disc"/>
    <property type="evidence" value="ECO:0007669"/>
    <property type="project" value="TreeGrafter"/>
</dbReference>
<dbReference type="Pfam" id="PF06459">
    <property type="entry name" value="RR_TM4-6"/>
    <property type="match status" value="1"/>
</dbReference>
<evidence type="ECO:0000313" key="3">
    <source>
        <dbReference type="EMBL" id="TNN26059.1"/>
    </source>
</evidence>
<dbReference type="EMBL" id="SRLO01011070">
    <property type="protein sequence ID" value="TNN26059.1"/>
    <property type="molecule type" value="Genomic_DNA"/>
</dbReference>
<dbReference type="AlphaFoldDB" id="A0A4Z2EB63"/>
<dbReference type="PANTHER" id="PTHR46399">
    <property type="entry name" value="B30.2/SPRY DOMAIN-CONTAINING PROTEIN"/>
    <property type="match status" value="1"/>
</dbReference>
<reference evidence="3 4" key="1">
    <citation type="submission" date="2019-03" db="EMBL/GenBank/DDBJ databases">
        <title>First draft genome of Liparis tanakae, snailfish: a comprehensive survey of snailfish specific genes.</title>
        <authorList>
            <person name="Kim W."/>
            <person name="Song I."/>
            <person name="Jeong J.-H."/>
            <person name="Kim D."/>
            <person name="Kim S."/>
            <person name="Ryu S."/>
            <person name="Song J.Y."/>
            <person name="Lee S.K."/>
        </authorList>
    </citation>
    <scope>NUCLEOTIDE SEQUENCE [LARGE SCALE GENOMIC DNA]</scope>
    <source>
        <tissue evidence="3">Muscle</tissue>
    </source>
</reference>
<dbReference type="GO" id="GO:0042383">
    <property type="term" value="C:sarcolemma"/>
    <property type="evidence" value="ECO:0007669"/>
    <property type="project" value="TreeGrafter"/>
</dbReference>
<organism evidence="3 4">
    <name type="scientific">Liparis tanakae</name>
    <name type="common">Tanaka's snailfish</name>
    <dbReference type="NCBI Taxonomy" id="230148"/>
    <lineage>
        <taxon>Eukaryota</taxon>
        <taxon>Metazoa</taxon>
        <taxon>Chordata</taxon>
        <taxon>Craniata</taxon>
        <taxon>Vertebrata</taxon>
        <taxon>Euteleostomi</taxon>
        <taxon>Actinopterygii</taxon>
        <taxon>Neopterygii</taxon>
        <taxon>Teleostei</taxon>
        <taxon>Neoteleostei</taxon>
        <taxon>Acanthomorphata</taxon>
        <taxon>Eupercaria</taxon>
        <taxon>Perciformes</taxon>
        <taxon>Cottioidei</taxon>
        <taxon>Cottales</taxon>
        <taxon>Liparidae</taxon>
        <taxon>Liparis</taxon>
    </lineage>
</organism>
<accession>A0A4Z2EB63</accession>
<dbReference type="GO" id="GO:0006874">
    <property type="term" value="P:intracellular calcium ion homeostasis"/>
    <property type="evidence" value="ECO:0007669"/>
    <property type="project" value="InterPro"/>
</dbReference>
<name>A0A4Z2EB63_9TELE</name>
<comment type="caution">
    <text evidence="3">The sequence shown here is derived from an EMBL/GenBank/DDBJ whole genome shotgun (WGS) entry which is preliminary data.</text>
</comment>
<keyword evidence="4" id="KW-1185">Reference proteome</keyword>
<dbReference type="GO" id="GO:0005219">
    <property type="term" value="F:ryanodine-sensitive calcium-release channel activity"/>
    <property type="evidence" value="ECO:0007669"/>
    <property type="project" value="InterPro"/>
</dbReference>
<dbReference type="GO" id="GO:0034704">
    <property type="term" value="C:calcium channel complex"/>
    <property type="evidence" value="ECO:0007669"/>
    <property type="project" value="TreeGrafter"/>
</dbReference>
<dbReference type="GO" id="GO:0005790">
    <property type="term" value="C:smooth endoplasmic reticulum"/>
    <property type="evidence" value="ECO:0007669"/>
    <property type="project" value="TreeGrafter"/>
</dbReference>
<evidence type="ECO:0000313" key="4">
    <source>
        <dbReference type="Proteomes" id="UP000314294"/>
    </source>
</evidence>
<keyword evidence="1" id="KW-0812">Transmembrane</keyword>
<dbReference type="PANTHER" id="PTHR46399:SF6">
    <property type="entry name" value="RYANODINE RECEPTOR 1 ISOFORM X1"/>
    <property type="match status" value="1"/>
</dbReference>
<dbReference type="OrthoDB" id="300855at2759"/>
<dbReference type="GO" id="GO:0033017">
    <property type="term" value="C:sarcoplasmic reticulum membrane"/>
    <property type="evidence" value="ECO:0007669"/>
    <property type="project" value="TreeGrafter"/>
</dbReference>
<dbReference type="GO" id="GO:0014808">
    <property type="term" value="P:release of sequestered calcium ion into cytosol by sarcoplasmic reticulum"/>
    <property type="evidence" value="ECO:0007669"/>
    <property type="project" value="TreeGrafter"/>
</dbReference>
<proteinExistence type="predicted"/>
<keyword evidence="1" id="KW-0472">Membrane</keyword>
<feature type="transmembrane region" description="Helical" evidence="1">
    <location>
        <begin position="131"/>
        <end position="153"/>
    </location>
</feature>
<feature type="transmembrane region" description="Helical" evidence="1">
    <location>
        <begin position="43"/>
        <end position="63"/>
    </location>
</feature>
<keyword evidence="3" id="KW-0675">Receptor</keyword>
<sequence length="211" mass="24113">MQEERKRAAKKKEKPTREGGFNIWNELENQRNKFMNYLSRNFYNLRFLALFLAFALNFILLFYKVSDSPQDAEEMEGSGLSEGSGMFEASGFFEGSGEEPEGSGMGEGEEDEEEVPIYFYLEESTGYMQPALSFLAALHTVISFICIIGYNCLKIPLVIFKREKELARKLEFDGLFITEQPEDDDIKGQWDRLVLNTPYVDTSIILSPLGC</sequence>
<evidence type="ECO:0000259" key="2">
    <source>
        <dbReference type="Pfam" id="PF06459"/>
    </source>
</evidence>
<dbReference type="GO" id="GO:0006941">
    <property type="term" value="P:striated muscle contraction"/>
    <property type="evidence" value="ECO:0007669"/>
    <property type="project" value="TreeGrafter"/>
</dbReference>
<dbReference type="InterPro" id="IPR009460">
    <property type="entry name" value="Ryanrecept_TM4-6"/>
</dbReference>